<evidence type="ECO:0000313" key="3">
    <source>
        <dbReference type="Proteomes" id="UP001222325"/>
    </source>
</evidence>
<accession>A0AAD6TP59</accession>
<feature type="region of interest" description="Disordered" evidence="1">
    <location>
        <begin position="1"/>
        <end position="44"/>
    </location>
</feature>
<sequence>MRRQYKKDRISTKAAFGQSAAREPPRIESSTGPPASVRTTSWRAAAENERIESRVDEGGKQETSLCWRGITTSPGEGCKNNLPQPAVFQGCSCAQTTRERDFEGFRNREDPGRKKEARMIIHFTKVRHGLRDRNQIAPRKRPNERASEGEQAQRRKKRLRDVQSASEEHKQSAKQTMGENRSVYTRPVMRWNDILRAAPKGFRR</sequence>
<gene>
    <name evidence="2" type="ORF">B0H15DRAFT_807651</name>
</gene>
<name>A0AAD6TP59_9AGAR</name>
<dbReference type="AlphaFoldDB" id="A0AAD6TP59"/>
<keyword evidence="3" id="KW-1185">Reference proteome</keyword>
<feature type="compositionally biased region" description="Polar residues" evidence="1">
    <location>
        <begin position="173"/>
        <end position="183"/>
    </location>
</feature>
<protein>
    <submittedName>
        <fullName evidence="2">Uncharacterized protein</fullName>
    </submittedName>
</protein>
<organism evidence="2 3">
    <name type="scientific">Mycena belliarum</name>
    <dbReference type="NCBI Taxonomy" id="1033014"/>
    <lineage>
        <taxon>Eukaryota</taxon>
        <taxon>Fungi</taxon>
        <taxon>Dikarya</taxon>
        <taxon>Basidiomycota</taxon>
        <taxon>Agaricomycotina</taxon>
        <taxon>Agaricomycetes</taxon>
        <taxon>Agaricomycetidae</taxon>
        <taxon>Agaricales</taxon>
        <taxon>Marasmiineae</taxon>
        <taxon>Mycenaceae</taxon>
        <taxon>Mycena</taxon>
    </lineage>
</organism>
<proteinExistence type="predicted"/>
<feature type="compositionally biased region" description="Polar residues" evidence="1">
    <location>
        <begin position="28"/>
        <end position="42"/>
    </location>
</feature>
<evidence type="ECO:0000313" key="2">
    <source>
        <dbReference type="EMBL" id="KAJ7065947.1"/>
    </source>
</evidence>
<reference evidence="2" key="1">
    <citation type="submission" date="2023-03" db="EMBL/GenBank/DDBJ databases">
        <title>Massive genome expansion in bonnet fungi (Mycena s.s.) driven by repeated elements and novel gene families across ecological guilds.</title>
        <authorList>
            <consortium name="Lawrence Berkeley National Laboratory"/>
            <person name="Harder C.B."/>
            <person name="Miyauchi S."/>
            <person name="Viragh M."/>
            <person name="Kuo A."/>
            <person name="Thoen E."/>
            <person name="Andreopoulos B."/>
            <person name="Lu D."/>
            <person name="Skrede I."/>
            <person name="Drula E."/>
            <person name="Henrissat B."/>
            <person name="Morin E."/>
            <person name="Kohler A."/>
            <person name="Barry K."/>
            <person name="LaButti K."/>
            <person name="Morin E."/>
            <person name="Salamov A."/>
            <person name="Lipzen A."/>
            <person name="Mereny Z."/>
            <person name="Hegedus B."/>
            <person name="Baldrian P."/>
            <person name="Stursova M."/>
            <person name="Weitz H."/>
            <person name="Taylor A."/>
            <person name="Grigoriev I.V."/>
            <person name="Nagy L.G."/>
            <person name="Martin F."/>
            <person name="Kauserud H."/>
        </authorList>
    </citation>
    <scope>NUCLEOTIDE SEQUENCE</scope>
    <source>
        <strain evidence="2">CBHHK173m</strain>
    </source>
</reference>
<evidence type="ECO:0000256" key="1">
    <source>
        <dbReference type="SAM" id="MobiDB-lite"/>
    </source>
</evidence>
<comment type="caution">
    <text evidence="2">The sequence shown here is derived from an EMBL/GenBank/DDBJ whole genome shotgun (WGS) entry which is preliminary data.</text>
</comment>
<feature type="compositionally biased region" description="Basic and acidic residues" evidence="1">
    <location>
        <begin position="141"/>
        <end position="153"/>
    </location>
</feature>
<dbReference type="EMBL" id="JARJCN010000171">
    <property type="protein sequence ID" value="KAJ7065947.1"/>
    <property type="molecule type" value="Genomic_DNA"/>
</dbReference>
<feature type="region of interest" description="Disordered" evidence="1">
    <location>
        <begin position="128"/>
        <end position="187"/>
    </location>
</feature>
<dbReference type="Proteomes" id="UP001222325">
    <property type="component" value="Unassembled WGS sequence"/>
</dbReference>